<evidence type="ECO:0000313" key="4">
    <source>
        <dbReference type="Proteomes" id="UP000619545"/>
    </source>
</evidence>
<reference evidence="3" key="1">
    <citation type="journal article" date="2020" name="bioRxiv">
        <title>A rank-normalized archaeal taxonomy based on genome phylogeny resolves widespread incomplete and uneven classifications.</title>
        <authorList>
            <person name="Rinke C."/>
            <person name="Chuvochina M."/>
            <person name="Mussig A.J."/>
            <person name="Chaumeil P.-A."/>
            <person name="Waite D.W."/>
            <person name="Whitman W.B."/>
            <person name="Parks D.H."/>
            <person name="Hugenholtz P."/>
        </authorList>
    </citation>
    <scope>NUCLEOTIDE SEQUENCE</scope>
    <source>
        <strain evidence="3">UBA8853</strain>
    </source>
</reference>
<dbReference type="PRINTS" id="PR01713">
    <property type="entry name" value="NUCEPIMERASE"/>
</dbReference>
<dbReference type="PANTHER" id="PTHR43000">
    <property type="entry name" value="DTDP-D-GLUCOSE 4,6-DEHYDRATASE-RELATED"/>
    <property type="match status" value="1"/>
</dbReference>
<dbReference type="Proteomes" id="UP000619545">
    <property type="component" value="Unassembled WGS sequence"/>
</dbReference>
<dbReference type="Gene3D" id="3.40.50.720">
    <property type="entry name" value="NAD(P)-binding Rossmann-like Domain"/>
    <property type="match status" value="1"/>
</dbReference>
<dbReference type="InterPro" id="IPR001509">
    <property type="entry name" value="Epimerase_deHydtase"/>
</dbReference>
<evidence type="ECO:0000256" key="1">
    <source>
        <dbReference type="ARBA" id="ARBA00007637"/>
    </source>
</evidence>
<dbReference type="CDD" id="cd05256">
    <property type="entry name" value="UDP_AE_SDR_e"/>
    <property type="match status" value="1"/>
</dbReference>
<sequence>MILVTGGAGFIGSHVVEELVDRGHDVVVLDNFSVGCEENLREVRDDIEIVRADVTDPRAVERTFREYRPEAVIHLAAQVNVRYSMESPFVDARINALGTLNLVSLAAEHDVERFVYASSGGAVYGEPEYLPVDEEHPTRPISNYGVSKLAGEYYVRVYAERDGFEYVILRYANVYGPRQDPRGEAGVIPIFLLRAARGEPLTIFGDGEQTRDFVFVEDVARVTAEAVERGDGVYNIGTGRETSVNDIVNAVKAVTGVDVEVVYEDPRPGEVRRIYLDPSRAREELGFEPRVDLEEGIERTWEWIRRKIA</sequence>
<dbReference type="SUPFAM" id="SSF51735">
    <property type="entry name" value="NAD(P)-binding Rossmann-fold domains"/>
    <property type="match status" value="1"/>
</dbReference>
<comment type="caution">
    <text evidence="3">The sequence shown here is derived from an EMBL/GenBank/DDBJ whole genome shotgun (WGS) entry which is preliminary data.</text>
</comment>
<proteinExistence type="inferred from homology"/>
<dbReference type="Pfam" id="PF01370">
    <property type="entry name" value="Epimerase"/>
    <property type="match status" value="1"/>
</dbReference>
<feature type="domain" description="NAD-dependent epimerase/dehydratase" evidence="2">
    <location>
        <begin position="2"/>
        <end position="237"/>
    </location>
</feature>
<organism evidence="3 4">
    <name type="scientific">Methanopyrus kandleri</name>
    <dbReference type="NCBI Taxonomy" id="2320"/>
    <lineage>
        <taxon>Archaea</taxon>
        <taxon>Methanobacteriati</taxon>
        <taxon>Methanobacteriota</taxon>
        <taxon>Methanomada group</taxon>
        <taxon>Methanopyri</taxon>
        <taxon>Methanopyrales</taxon>
        <taxon>Methanopyraceae</taxon>
        <taxon>Methanopyrus</taxon>
    </lineage>
</organism>
<dbReference type="InterPro" id="IPR036291">
    <property type="entry name" value="NAD(P)-bd_dom_sf"/>
</dbReference>
<dbReference type="AlphaFoldDB" id="A0A832TFR6"/>
<dbReference type="OMA" id="GEHLICN"/>
<comment type="similarity">
    <text evidence="1">Belongs to the NAD(P)-dependent epimerase/dehydratase family.</text>
</comment>
<protein>
    <submittedName>
        <fullName evidence="3">SDR family oxidoreductase</fullName>
    </submittedName>
</protein>
<dbReference type="EMBL" id="DUJS01000002">
    <property type="protein sequence ID" value="HII70049.1"/>
    <property type="molecule type" value="Genomic_DNA"/>
</dbReference>
<name>A0A832TFR6_9EURY</name>
<dbReference type="Gene3D" id="3.90.25.10">
    <property type="entry name" value="UDP-galactose 4-epimerase, domain 1"/>
    <property type="match status" value="1"/>
</dbReference>
<evidence type="ECO:0000313" key="3">
    <source>
        <dbReference type="EMBL" id="HII70049.1"/>
    </source>
</evidence>
<evidence type="ECO:0000259" key="2">
    <source>
        <dbReference type="Pfam" id="PF01370"/>
    </source>
</evidence>
<gene>
    <name evidence="3" type="ORF">HA336_02295</name>
</gene>
<accession>A0A832TFR6</accession>